<sequence length="1062" mass="121684">MTSSSWKKWPDHELNKWRDDLRDIDFWFNGYRKTNAYKDLNRRLPYVYNVCWNVGVGPMASFTQAISGMAVEEILKYQREFKHVIKVDLKPTPTAEEAQGTGFMSTKYQLAVAAAKELNLLGEEYNRLKEEHDQLIYYTYGSCDGGYTYARLAGHLRYTIVPQIIKQLATERYLLVAENLQWPIEPGSFTRDCGLPLPEWAISRWLISTTSHDAYNKSKSEDERVISIDKDEQVVVLTLYALHQSTEHIFNTIRQETKEYWHSIALQCFYYVMAIFAKHSQVAAITSHELIHHWAAQGILPGMSFIEEEEEETSIISSKCSSMHRLGRVILEAFEKYSLLQLPFSPVDEAYEATNTGAQFLAYHGLIAEDITSDELFDNKKKWISFVGDHGCHVSREWLSPEETKGATSLILRGCSDRSPILSKLDHFLPKLCFLRVLDLSYTPIKALPSSIGCLHKLRMLSLRGCHDLKTLSSSSTTNATDSSTNISSSSPLSTLYKLEILDMNGVPVSHLTQEVANEKSNLIHLDMSNSEISAFPHTFFEDMSNLEELMLTSCSNLVELPPSMASLSSLKTLEVTGTQMKYFPQKIFEEMNQLQSLKLIDNKELISFTRPISGVQGIKLEGHPSIVSFMLIGTTHIRCLSLHGCRKLESVEIKDLSDLEELDLSSTAMKELSADIPNLPKLRRLFLVGVPSLRRFPWHELERLPDVFYLDHCSEGNGNHSNQVTQVCVTNPRFFHSFRDTAADLVRAGRFFQSFYVQVAPCITNSRRQEDEEGILDCKLQELLQNQLTYVDVYSSRFAEEIIIASAITVPLHRTERHLDITRMQETHDGLYGLLNVTKSVSVTYDTSIYTFNDLSSFIELEECELRLCHKMKGVVSYTQGLKKLRNMHVCNLKRLVWFCSEYSYSDFGRLEHLHLEDCPRLEHVVPHTATLPCLKTLDILFCYNLKTIFISNYTQDESYQLPSLQSIRLQEVPLLQHFHDKDATMTAPMWKELHIRGCGSLRRLPRLQGRKPGMVKVNGERTWWSKLQWGSALHRDSYDPKLPPEFASFDESARMSSYLR</sequence>
<reference evidence="4" key="4">
    <citation type="submission" date="2019-03" db="UniProtKB">
        <authorList>
            <consortium name="EnsemblPlants"/>
        </authorList>
    </citation>
    <scope>IDENTIFICATION</scope>
</reference>
<dbReference type="Proteomes" id="UP000015105">
    <property type="component" value="Chromosome 1D"/>
</dbReference>
<keyword evidence="5" id="KW-1185">Reference proteome</keyword>
<dbReference type="OrthoDB" id="668085at2759"/>
<dbReference type="Gramene" id="AET1Gv20050600.1">
    <property type="protein sequence ID" value="AET1Gv20050600.1"/>
    <property type="gene ID" value="AET1Gv20050600"/>
</dbReference>
<dbReference type="STRING" id="200361.A0A452XL44"/>
<proteinExistence type="predicted"/>
<dbReference type="KEGG" id="ats:123497694"/>
<name>A0A452XL44_AEGTS</name>
<evidence type="ECO:0000313" key="4">
    <source>
        <dbReference type="EnsemblPlants" id="AET1Gv20050600.1"/>
    </source>
</evidence>
<protein>
    <recommendedName>
        <fullName evidence="3">Disease resistance protein At4g27190-like leucine-rich repeats domain-containing protein</fullName>
    </recommendedName>
</protein>
<evidence type="ECO:0000256" key="1">
    <source>
        <dbReference type="ARBA" id="ARBA00022614"/>
    </source>
</evidence>
<dbReference type="InterPro" id="IPR003591">
    <property type="entry name" value="Leu-rich_rpt_typical-subtyp"/>
</dbReference>
<feature type="domain" description="Disease resistance protein At4g27190-like leucine-rich repeats" evidence="3">
    <location>
        <begin position="906"/>
        <end position="1006"/>
    </location>
</feature>
<dbReference type="Gene3D" id="3.80.10.10">
    <property type="entry name" value="Ribonuclease Inhibitor"/>
    <property type="match status" value="3"/>
</dbReference>
<dbReference type="GeneID" id="123497694"/>
<dbReference type="RefSeq" id="XP_045090316.1">
    <property type="nucleotide sequence ID" value="XM_045234381.2"/>
</dbReference>
<dbReference type="InterPro" id="IPR032675">
    <property type="entry name" value="LRR_dom_sf"/>
</dbReference>
<reference evidence="5" key="1">
    <citation type="journal article" date="2014" name="Science">
        <title>Ancient hybridizations among the ancestral genomes of bread wheat.</title>
        <authorList>
            <consortium name="International Wheat Genome Sequencing Consortium,"/>
            <person name="Marcussen T."/>
            <person name="Sandve S.R."/>
            <person name="Heier L."/>
            <person name="Spannagl M."/>
            <person name="Pfeifer M."/>
            <person name="Jakobsen K.S."/>
            <person name="Wulff B.B."/>
            <person name="Steuernagel B."/>
            <person name="Mayer K.F."/>
            <person name="Olsen O.A."/>
        </authorList>
    </citation>
    <scope>NUCLEOTIDE SEQUENCE [LARGE SCALE GENOMIC DNA]</scope>
    <source>
        <strain evidence="5">cv. AL8/78</strain>
    </source>
</reference>
<accession>A0A452XL44</accession>
<reference evidence="4" key="5">
    <citation type="journal article" date="2021" name="G3 (Bethesda)">
        <title>Aegilops tauschii genome assembly Aet v5.0 features greater sequence contiguity and improved annotation.</title>
        <authorList>
            <person name="Wang L."/>
            <person name="Zhu T."/>
            <person name="Rodriguez J.C."/>
            <person name="Deal K.R."/>
            <person name="Dubcovsky J."/>
            <person name="McGuire P.E."/>
            <person name="Lux T."/>
            <person name="Spannagl M."/>
            <person name="Mayer K.F.X."/>
            <person name="Baldrich P."/>
            <person name="Meyers B.C."/>
            <person name="Huo N."/>
            <person name="Gu Y.Q."/>
            <person name="Zhou H."/>
            <person name="Devos K.M."/>
            <person name="Bennetzen J.L."/>
            <person name="Unver T."/>
            <person name="Budak H."/>
            <person name="Gulick P.J."/>
            <person name="Galiba G."/>
            <person name="Kalapos B."/>
            <person name="Nelson D.R."/>
            <person name="Li P."/>
            <person name="You F.M."/>
            <person name="Luo M.C."/>
            <person name="Dvorak J."/>
        </authorList>
    </citation>
    <scope>NUCLEOTIDE SEQUENCE [LARGE SCALE GENOMIC DNA]</scope>
    <source>
        <strain evidence="4">cv. AL8/78</strain>
    </source>
</reference>
<dbReference type="OMA" id="ELMLTSC"/>
<evidence type="ECO:0000313" key="5">
    <source>
        <dbReference type="Proteomes" id="UP000015105"/>
    </source>
</evidence>
<organism evidence="4 5">
    <name type="scientific">Aegilops tauschii subsp. strangulata</name>
    <name type="common">Goatgrass</name>
    <dbReference type="NCBI Taxonomy" id="200361"/>
    <lineage>
        <taxon>Eukaryota</taxon>
        <taxon>Viridiplantae</taxon>
        <taxon>Streptophyta</taxon>
        <taxon>Embryophyta</taxon>
        <taxon>Tracheophyta</taxon>
        <taxon>Spermatophyta</taxon>
        <taxon>Magnoliopsida</taxon>
        <taxon>Liliopsida</taxon>
        <taxon>Poales</taxon>
        <taxon>Poaceae</taxon>
        <taxon>BOP clade</taxon>
        <taxon>Pooideae</taxon>
        <taxon>Triticodae</taxon>
        <taxon>Triticeae</taxon>
        <taxon>Triticinae</taxon>
        <taxon>Aegilops</taxon>
    </lineage>
</organism>
<reference evidence="5" key="2">
    <citation type="journal article" date="2017" name="Nat. Plants">
        <title>The Aegilops tauschii genome reveals multiple impacts of transposons.</title>
        <authorList>
            <person name="Zhao G."/>
            <person name="Zou C."/>
            <person name="Li K."/>
            <person name="Wang K."/>
            <person name="Li T."/>
            <person name="Gao L."/>
            <person name="Zhang X."/>
            <person name="Wang H."/>
            <person name="Yang Z."/>
            <person name="Liu X."/>
            <person name="Jiang W."/>
            <person name="Mao L."/>
            <person name="Kong X."/>
            <person name="Jiao Y."/>
            <person name="Jia J."/>
        </authorList>
    </citation>
    <scope>NUCLEOTIDE SEQUENCE [LARGE SCALE GENOMIC DNA]</scope>
    <source>
        <strain evidence="5">cv. AL8/78</strain>
    </source>
</reference>
<dbReference type="AlphaFoldDB" id="A0A452XL44"/>
<dbReference type="Pfam" id="PF23247">
    <property type="entry name" value="LRR_RPS2"/>
    <property type="match status" value="1"/>
</dbReference>
<reference evidence="4" key="3">
    <citation type="journal article" date="2017" name="Nature">
        <title>Genome sequence of the progenitor of the wheat D genome Aegilops tauschii.</title>
        <authorList>
            <person name="Luo M.C."/>
            <person name="Gu Y.Q."/>
            <person name="Puiu D."/>
            <person name="Wang H."/>
            <person name="Twardziok S.O."/>
            <person name="Deal K.R."/>
            <person name="Huo N."/>
            <person name="Zhu T."/>
            <person name="Wang L."/>
            <person name="Wang Y."/>
            <person name="McGuire P.E."/>
            <person name="Liu S."/>
            <person name="Long H."/>
            <person name="Ramasamy R.K."/>
            <person name="Rodriguez J.C."/>
            <person name="Van S.L."/>
            <person name="Yuan L."/>
            <person name="Wang Z."/>
            <person name="Xia Z."/>
            <person name="Xiao L."/>
            <person name="Anderson O.D."/>
            <person name="Ouyang S."/>
            <person name="Liang Y."/>
            <person name="Zimin A.V."/>
            <person name="Pertea G."/>
            <person name="Qi P."/>
            <person name="Bennetzen J.L."/>
            <person name="Dai X."/>
            <person name="Dawson M.W."/>
            <person name="Muller H.G."/>
            <person name="Kugler K."/>
            <person name="Rivarola-Duarte L."/>
            <person name="Spannagl M."/>
            <person name="Mayer K.F.X."/>
            <person name="Lu F.H."/>
            <person name="Bevan M.W."/>
            <person name="Leroy P."/>
            <person name="Li P."/>
            <person name="You F.M."/>
            <person name="Sun Q."/>
            <person name="Liu Z."/>
            <person name="Lyons E."/>
            <person name="Wicker T."/>
            <person name="Salzberg S.L."/>
            <person name="Devos K.M."/>
            <person name="Dvorak J."/>
        </authorList>
    </citation>
    <scope>NUCLEOTIDE SEQUENCE [LARGE SCALE GENOMIC DNA]</scope>
    <source>
        <strain evidence="4">cv. AL8/78</strain>
    </source>
</reference>
<dbReference type="PANTHER" id="PTHR47186:SF15">
    <property type="entry name" value="NB-ARC DOMAIN-CONTAINING PROTEIN"/>
    <property type="match status" value="1"/>
</dbReference>
<dbReference type="InterPro" id="IPR057135">
    <property type="entry name" value="At4g27190-like_LRR"/>
</dbReference>
<evidence type="ECO:0000256" key="2">
    <source>
        <dbReference type="ARBA" id="ARBA00022737"/>
    </source>
</evidence>
<dbReference type="SMART" id="SM00369">
    <property type="entry name" value="LRR_TYP"/>
    <property type="match status" value="4"/>
</dbReference>
<dbReference type="EnsemblPlants" id="AET1Gv20050600.1">
    <property type="protein sequence ID" value="AET1Gv20050600.1"/>
    <property type="gene ID" value="AET1Gv20050600"/>
</dbReference>
<dbReference type="PANTHER" id="PTHR47186">
    <property type="entry name" value="LEUCINE-RICH REPEAT-CONTAINING PROTEIN 57"/>
    <property type="match status" value="1"/>
</dbReference>
<evidence type="ECO:0000259" key="3">
    <source>
        <dbReference type="Pfam" id="PF23247"/>
    </source>
</evidence>
<keyword evidence="1" id="KW-0433">Leucine-rich repeat</keyword>
<dbReference type="SUPFAM" id="SSF52058">
    <property type="entry name" value="L domain-like"/>
    <property type="match status" value="2"/>
</dbReference>
<keyword evidence="2" id="KW-0677">Repeat</keyword>